<dbReference type="EMBL" id="JBEUSY010000444">
    <property type="protein sequence ID" value="KAL1233003.1"/>
    <property type="molecule type" value="Genomic_DNA"/>
</dbReference>
<accession>A0ABR3KA56</accession>
<proteinExistence type="predicted"/>
<dbReference type="Proteomes" id="UP001558632">
    <property type="component" value="Unassembled WGS sequence"/>
</dbReference>
<keyword evidence="2" id="KW-1185">Reference proteome</keyword>
<protein>
    <submittedName>
        <fullName evidence="1">Nucleoside triphosphate pyrophosphatase</fullName>
    </submittedName>
</protein>
<evidence type="ECO:0000313" key="2">
    <source>
        <dbReference type="Proteomes" id="UP001558632"/>
    </source>
</evidence>
<gene>
    <name evidence="1" type="ORF">TSPI_03997</name>
</gene>
<comment type="caution">
    <text evidence="1">The sequence shown here is derived from an EMBL/GenBank/DDBJ whole genome shotgun (WGS) entry which is preliminary data.</text>
</comment>
<evidence type="ECO:0000313" key="1">
    <source>
        <dbReference type="EMBL" id="KAL1233003.1"/>
    </source>
</evidence>
<organism evidence="1 2">
    <name type="scientific">Trichinella spiralis</name>
    <name type="common">Trichina worm</name>
    <dbReference type="NCBI Taxonomy" id="6334"/>
    <lineage>
        <taxon>Eukaryota</taxon>
        <taxon>Metazoa</taxon>
        <taxon>Ecdysozoa</taxon>
        <taxon>Nematoda</taxon>
        <taxon>Enoplea</taxon>
        <taxon>Dorylaimia</taxon>
        <taxon>Trichinellida</taxon>
        <taxon>Trichinellidae</taxon>
        <taxon>Trichinella</taxon>
    </lineage>
</organism>
<reference evidence="1 2" key="1">
    <citation type="submission" date="2024-07" db="EMBL/GenBank/DDBJ databases">
        <title>Enhanced genomic and transcriptomic resources for Trichinella pseudospiralis and T. spiralis underpin the discovery of pronounced molecular differences between stages and species.</title>
        <authorList>
            <person name="Pasi K.K."/>
            <person name="La Rosa G."/>
            <person name="Gomez-Morales M.A."/>
            <person name="Tosini F."/>
            <person name="Sumanam S."/>
            <person name="Young N.D."/>
            <person name="Chang B.C."/>
            <person name="Robin G.B."/>
        </authorList>
    </citation>
    <scope>NUCLEOTIDE SEQUENCE [LARGE SCALE GENOMIC DNA]</scope>
    <source>
        <strain evidence="1">ISS534</strain>
    </source>
</reference>
<sequence length="79" mass="8804">MEVSCLEDTEVEEYVDELEGFAESFSDEDHVEEEGVYSDEMNINIAEIDVEESAGPYANNSMVRAPAAPVQTTGRKHFT</sequence>
<name>A0ABR3KA56_TRISP</name>